<dbReference type="EMBL" id="BPLR01000559">
    <property type="protein sequence ID" value="GIY95661.1"/>
    <property type="molecule type" value="Genomic_DNA"/>
</dbReference>
<accession>A0AAV4XKF0</accession>
<sequence>MKSRRGNTRSSRRMLSISNERVNRILKELLRMKRALFITGMEWDEQIPTFLRKETEDRQIFDFAGKSETRAAKDVGPRN</sequence>
<dbReference type="AlphaFoldDB" id="A0AAV4XKF0"/>
<organism evidence="1 2">
    <name type="scientific">Caerostris extrusa</name>
    <name type="common">Bark spider</name>
    <name type="synonym">Caerostris bankana</name>
    <dbReference type="NCBI Taxonomy" id="172846"/>
    <lineage>
        <taxon>Eukaryota</taxon>
        <taxon>Metazoa</taxon>
        <taxon>Ecdysozoa</taxon>
        <taxon>Arthropoda</taxon>
        <taxon>Chelicerata</taxon>
        <taxon>Arachnida</taxon>
        <taxon>Araneae</taxon>
        <taxon>Araneomorphae</taxon>
        <taxon>Entelegynae</taxon>
        <taxon>Araneoidea</taxon>
        <taxon>Araneidae</taxon>
        <taxon>Caerostris</taxon>
    </lineage>
</organism>
<protein>
    <submittedName>
        <fullName evidence="1">Uncharacterized protein</fullName>
    </submittedName>
</protein>
<evidence type="ECO:0000313" key="1">
    <source>
        <dbReference type="EMBL" id="GIY95661.1"/>
    </source>
</evidence>
<evidence type="ECO:0000313" key="2">
    <source>
        <dbReference type="Proteomes" id="UP001054945"/>
    </source>
</evidence>
<proteinExistence type="predicted"/>
<dbReference type="Proteomes" id="UP001054945">
    <property type="component" value="Unassembled WGS sequence"/>
</dbReference>
<reference evidence="1 2" key="1">
    <citation type="submission" date="2021-06" db="EMBL/GenBank/DDBJ databases">
        <title>Caerostris extrusa draft genome.</title>
        <authorList>
            <person name="Kono N."/>
            <person name="Arakawa K."/>
        </authorList>
    </citation>
    <scope>NUCLEOTIDE SEQUENCE [LARGE SCALE GENOMIC DNA]</scope>
</reference>
<name>A0AAV4XKF0_CAEEX</name>
<gene>
    <name evidence="1" type="ORF">CEXT_284221</name>
</gene>
<keyword evidence="2" id="KW-1185">Reference proteome</keyword>
<comment type="caution">
    <text evidence="1">The sequence shown here is derived from an EMBL/GenBank/DDBJ whole genome shotgun (WGS) entry which is preliminary data.</text>
</comment>